<dbReference type="AlphaFoldDB" id="A0A650CNN0"/>
<keyword evidence="2" id="KW-1185">Reference proteome</keyword>
<organism evidence="1 2">
    <name type="scientific">Stygiolobus azoricus</name>
    <dbReference type="NCBI Taxonomy" id="41675"/>
    <lineage>
        <taxon>Archaea</taxon>
        <taxon>Thermoproteota</taxon>
        <taxon>Thermoprotei</taxon>
        <taxon>Sulfolobales</taxon>
        <taxon>Sulfolobaceae</taxon>
        <taxon>Stygiolobus</taxon>
    </lineage>
</organism>
<reference evidence="1 2" key="1">
    <citation type="submission" date="2019-10" db="EMBL/GenBank/DDBJ databases">
        <title>Genome Sequences from Six Type Strain Members of the Archaeal Family Sulfolobaceae: Acidianus ambivalens, Acidianus infernus, Metallosphaera prunae, Stygiolobus azoricus, Sulfolobus metallicus, and Sulfurisphaera ohwakuensis.</title>
        <authorList>
            <person name="Counts J.A."/>
            <person name="Kelly R.M."/>
        </authorList>
    </citation>
    <scope>NUCLEOTIDE SEQUENCE [LARGE SCALE GENOMIC DNA]</scope>
    <source>
        <strain evidence="1 2">FC6</strain>
    </source>
</reference>
<evidence type="ECO:0000313" key="2">
    <source>
        <dbReference type="Proteomes" id="UP000423396"/>
    </source>
</evidence>
<proteinExistence type="predicted"/>
<evidence type="ECO:0000313" key="1">
    <source>
        <dbReference type="EMBL" id="QGR19439.1"/>
    </source>
</evidence>
<sequence length="316" mass="36306">MPIGNMVTFDKGSFDGTIDYDFFTTSTKLSTSLKEFTYVINVDSKPEKVYIIFNIERDKNVEPKWRLWLNDFSLTKEFRPNIEVENGSRKISSIIYDISPLVKLGRNEFLITYKGIHEISLDSIGHVVFYRAEKFETKYDLMAGILVLKPGEEMKFNCYGECHLIAKNVGKNARLFVDSYLITSENEVEEITMRKQGDIYVRYMSESNSRSLAYIYNFYSINYKIPSIILNVDPKVDKDSLNVIITNLSEIELDKVIVNVLFNGLSISYKMFNDVKISDTLDIKVGLPLNKKGNLVIRAVGIKSGFRKTFDKSLTI</sequence>
<dbReference type="EMBL" id="CP045483">
    <property type="protein sequence ID" value="QGR19439.1"/>
    <property type="molecule type" value="Genomic_DNA"/>
</dbReference>
<accession>A0A650CNN0</accession>
<dbReference type="KEGG" id="sazo:D1868_05195"/>
<dbReference type="GeneID" id="42798443"/>
<gene>
    <name evidence="1" type="ORF">D1868_05195</name>
</gene>
<name>A0A650CNN0_9CREN</name>
<protein>
    <submittedName>
        <fullName evidence="1">Uncharacterized protein</fullName>
    </submittedName>
</protein>
<dbReference type="OrthoDB" id="34219at2157"/>
<dbReference type="Proteomes" id="UP000423396">
    <property type="component" value="Chromosome"/>
</dbReference>
<dbReference type="RefSeq" id="WP_156006211.1">
    <property type="nucleotide sequence ID" value="NZ_CP045483.1"/>
</dbReference>